<feature type="domain" description="YCII-related" evidence="2">
    <location>
        <begin position="1"/>
        <end position="108"/>
    </location>
</feature>
<reference evidence="3 4" key="1">
    <citation type="submission" date="2020-08" db="EMBL/GenBank/DDBJ databases">
        <title>The Agave Microbiome: Exploring the role of microbial communities in plant adaptations to desert environments.</title>
        <authorList>
            <person name="Partida-Martinez L.P."/>
        </authorList>
    </citation>
    <scope>NUCLEOTIDE SEQUENCE [LARGE SCALE GENOMIC DNA]</scope>
    <source>
        <strain evidence="3 4">AS2.23</strain>
    </source>
</reference>
<reference evidence="3 4" key="2">
    <citation type="submission" date="2020-08" db="EMBL/GenBank/DDBJ databases">
        <authorList>
            <person name="Partida-Martinez L."/>
            <person name="Huntemann M."/>
            <person name="Clum A."/>
            <person name="Wang J."/>
            <person name="Palaniappan K."/>
            <person name="Ritter S."/>
            <person name="Chen I.-M."/>
            <person name="Stamatis D."/>
            <person name="Reddy T."/>
            <person name="O'Malley R."/>
            <person name="Daum C."/>
            <person name="Shapiro N."/>
            <person name="Ivanova N."/>
            <person name="Kyrpides N."/>
            <person name="Woyke T."/>
        </authorList>
    </citation>
    <scope>NUCLEOTIDE SEQUENCE [LARGE SCALE GENOMIC DNA]</scope>
    <source>
        <strain evidence="3 4">AS2.23</strain>
    </source>
</reference>
<evidence type="ECO:0000313" key="3">
    <source>
        <dbReference type="EMBL" id="MBB2903025.1"/>
    </source>
</evidence>
<comment type="similarity">
    <text evidence="1">Belongs to the YciI family.</text>
</comment>
<dbReference type="Gene3D" id="3.30.70.1060">
    <property type="entry name" value="Dimeric alpha+beta barrel"/>
    <property type="match status" value="1"/>
</dbReference>
<proteinExistence type="inferred from homology"/>
<dbReference type="PANTHER" id="PTHR35174:SF3">
    <property type="entry name" value="BLL7171 PROTEIN"/>
    <property type="match status" value="1"/>
</dbReference>
<protein>
    <recommendedName>
        <fullName evidence="2">YCII-related domain-containing protein</fullName>
    </recommendedName>
</protein>
<dbReference type="AlphaFoldDB" id="A0A7W4TQD3"/>
<sequence length="110" mass="11752">MQFALIYSYDPSTDGPAEAEVDQWLALDAELSAAGVTVHESGFHPVDEAKDVTVRDGRVSITDAPWQGSTVAGLHVVDVPDLDEALRLAAEIPTAAYGTVQVRQVVQFEG</sequence>
<dbReference type="PANTHER" id="PTHR35174">
    <property type="entry name" value="BLL7171 PROTEIN-RELATED"/>
    <property type="match status" value="1"/>
</dbReference>
<accession>A0A7W4TQD3</accession>
<dbReference type="Proteomes" id="UP000533269">
    <property type="component" value="Unassembled WGS sequence"/>
</dbReference>
<dbReference type="InterPro" id="IPR011008">
    <property type="entry name" value="Dimeric_a/b-barrel"/>
</dbReference>
<dbReference type="SUPFAM" id="SSF54909">
    <property type="entry name" value="Dimeric alpha+beta barrel"/>
    <property type="match status" value="1"/>
</dbReference>
<dbReference type="Pfam" id="PF03795">
    <property type="entry name" value="YCII"/>
    <property type="match status" value="1"/>
</dbReference>
<dbReference type="EMBL" id="JACHVY010000004">
    <property type="protein sequence ID" value="MBB2903025.1"/>
    <property type="molecule type" value="Genomic_DNA"/>
</dbReference>
<evidence type="ECO:0000313" key="4">
    <source>
        <dbReference type="Proteomes" id="UP000533269"/>
    </source>
</evidence>
<gene>
    <name evidence="3" type="ORF">FHR75_003861</name>
</gene>
<name>A0A7W4TQD3_KINRA</name>
<organism evidence="3 4">
    <name type="scientific">Kineococcus radiotolerans</name>
    <dbReference type="NCBI Taxonomy" id="131568"/>
    <lineage>
        <taxon>Bacteria</taxon>
        <taxon>Bacillati</taxon>
        <taxon>Actinomycetota</taxon>
        <taxon>Actinomycetes</taxon>
        <taxon>Kineosporiales</taxon>
        <taxon>Kineosporiaceae</taxon>
        <taxon>Kineococcus</taxon>
    </lineage>
</organism>
<evidence type="ECO:0000256" key="1">
    <source>
        <dbReference type="ARBA" id="ARBA00007689"/>
    </source>
</evidence>
<dbReference type="RefSeq" id="WP_183392654.1">
    <property type="nucleotide sequence ID" value="NZ_JACHVY010000004.1"/>
</dbReference>
<comment type="caution">
    <text evidence="3">The sequence shown here is derived from an EMBL/GenBank/DDBJ whole genome shotgun (WGS) entry which is preliminary data.</text>
</comment>
<dbReference type="InterPro" id="IPR005545">
    <property type="entry name" value="YCII"/>
</dbReference>
<evidence type="ECO:0000259" key="2">
    <source>
        <dbReference type="Pfam" id="PF03795"/>
    </source>
</evidence>